<name>A0A9N9XKF9_PHYSR</name>
<dbReference type="Proteomes" id="UP001153712">
    <property type="component" value="Chromosome 11"/>
</dbReference>
<evidence type="ECO:0000313" key="2">
    <source>
        <dbReference type="Proteomes" id="UP001153712"/>
    </source>
</evidence>
<sequence length="264" mass="29419">MSEEKKGNALYIQLPSKSSSENSNRVLQHPYIYAPCSKCSKTHFQQYAVVKGFMLKFVDQLRSLQSKSQLDSEESQLFLKCVELESDCSMSCDTSHQDICSLKTLSTNKCKESDSDFHMPFKRHNGLDPSDLIISRHKSTQCCVKCLDTQELCPKCSGLMDNSNSKEKIDADALVKITGLFQDTEEISTSSQDKACSANPSSRDIACDSITTEPRNQLGPYNQVPYSTHTKTQSGAALQQQKSSNIYDKVANRTNCLVCGMTLF</sequence>
<organism evidence="1 2">
    <name type="scientific">Phyllotreta striolata</name>
    <name type="common">Striped flea beetle</name>
    <name type="synonym">Crioceris striolata</name>
    <dbReference type="NCBI Taxonomy" id="444603"/>
    <lineage>
        <taxon>Eukaryota</taxon>
        <taxon>Metazoa</taxon>
        <taxon>Ecdysozoa</taxon>
        <taxon>Arthropoda</taxon>
        <taxon>Hexapoda</taxon>
        <taxon>Insecta</taxon>
        <taxon>Pterygota</taxon>
        <taxon>Neoptera</taxon>
        <taxon>Endopterygota</taxon>
        <taxon>Coleoptera</taxon>
        <taxon>Polyphaga</taxon>
        <taxon>Cucujiformia</taxon>
        <taxon>Chrysomeloidea</taxon>
        <taxon>Chrysomelidae</taxon>
        <taxon>Galerucinae</taxon>
        <taxon>Alticini</taxon>
        <taxon>Phyllotreta</taxon>
    </lineage>
</organism>
<dbReference type="EMBL" id="OU900104">
    <property type="protein sequence ID" value="CAG9855898.1"/>
    <property type="molecule type" value="Genomic_DNA"/>
</dbReference>
<dbReference type="AlphaFoldDB" id="A0A9N9XKF9"/>
<proteinExistence type="predicted"/>
<evidence type="ECO:0000313" key="1">
    <source>
        <dbReference type="EMBL" id="CAG9855898.1"/>
    </source>
</evidence>
<dbReference type="OrthoDB" id="10663226at2759"/>
<reference evidence="1" key="1">
    <citation type="submission" date="2022-01" db="EMBL/GenBank/DDBJ databases">
        <authorList>
            <person name="King R."/>
        </authorList>
    </citation>
    <scope>NUCLEOTIDE SEQUENCE</scope>
</reference>
<protein>
    <submittedName>
        <fullName evidence="1">Uncharacterized protein</fullName>
    </submittedName>
</protein>
<keyword evidence="2" id="KW-1185">Reference proteome</keyword>
<gene>
    <name evidence="1" type="ORF">PHYEVI_LOCUS2333</name>
</gene>
<accession>A0A9N9XKF9</accession>